<dbReference type="EMBL" id="BPLQ01013999">
    <property type="protein sequence ID" value="GIY76344.1"/>
    <property type="molecule type" value="Genomic_DNA"/>
</dbReference>
<gene>
    <name evidence="1" type="ORF">CDAR_242801</name>
</gene>
<accession>A0AAV4W2B9</accession>
<reference evidence="1 2" key="1">
    <citation type="submission" date="2021-06" db="EMBL/GenBank/DDBJ databases">
        <title>Caerostris darwini draft genome.</title>
        <authorList>
            <person name="Kono N."/>
            <person name="Arakawa K."/>
        </authorList>
    </citation>
    <scope>NUCLEOTIDE SEQUENCE [LARGE SCALE GENOMIC DNA]</scope>
</reference>
<keyword evidence="2" id="KW-1185">Reference proteome</keyword>
<sequence length="103" mass="11303">MQHLCVCLHAEGRCLHTYSSTRRITGNEAIDPSFGQSRYLTPISKSSPSVKILCSVTMAYALNILAVGKSDWCPSTGLLHLSGSRHGWIGDRFGMEKSGQYID</sequence>
<name>A0AAV4W2B9_9ARAC</name>
<proteinExistence type="predicted"/>
<evidence type="ECO:0000313" key="1">
    <source>
        <dbReference type="EMBL" id="GIY76344.1"/>
    </source>
</evidence>
<organism evidence="1 2">
    <name type="scientific">Caerostris darwini</name>
    <dbReference type="NCBI Taxonomy" id="1538125"/>
    <lineage>
        <taxon>Eukaryota</taxon>
        <taxon>Metazoa</taxon>
        <taxon>Ecdysozoa</taxon>
        <taxon>Arthropoda</taxon>
        <taxon>Chelicerata</taxon>
        <taxon>Arachnida</taxon>
        <taxon>Araneae</taxon>
        <taxon>Araneomorphae</taxon>
        <taxon>Entelegynae</taxon>
        <taxon>Araneoidea</taxon>
        <taxon>Araneidae</taxon>
        <taxon>Caerostris</taxon>
    </lineage>
</organism>
<comment type="caution">
    <text evidence="1">The sequence shown here is derived from an EMBL/GenBank/DDBJ whole genome shotgun (WGS) entry which is preliminary data.</text>
</comment>
<dbReference type="AlphaFoldDB" id="A0AAV4W2B9"/>
<evidence type="ECO:0000313" key="2">
    <source>
        <dbReference type="Proteomes" id="UP001054837"/>
    </source>
</evidence>
<dbReference type="Proteomes" id="UP001054837">
    <property type="component" value="Unassembled WGS sequence"/>
</dbReference>
<protein>
    <submittedName>
        <fullName evidence="1">Uncharacterized protein</fullName>
    </submittedName>
</protein>